<accession>A0ABW6HZ66</accession>
<protein>
    <recommendedName>
        <fullName evidence="5">Chromosome partition protein Smc</fullName>
    </recommendedName>
</protein>
<keyword evidence="1" id="KW-0175">Coiled coil</keyword>
<organism evidence="3 4">
    <name type="scientific">Flavobacterium xylosi</name>
    <dbReference type="NCBI Taxonomy" id="3230415"/>
    <lineage>
        <taxon>Bacteria</taxon>
        <taxon>Pseudomonadati</taxon>
        <taxon>Bacteroidota</taxon>
        <taxon>Flavobacteriia</taxon>
        <taxon>Flavobacteriales</taxon>
        <taxon>Flavobacteriaceae</taxon>
        <taxon>Flavobacterium</taxon>
    </lineage>
</organism>
<proteinExistence type="predicted"/>
<sequence>MELTSIKNIREKRDEIRDKIKSVNYSQFKGNTYGSENEYTFKGIVDGLETLLIDISTLTKAPNRFISISTYTERNNIYSYLNTINSYFESPNNYISYFEELKILVRNFNVRGISERQIEFENEISNVTKIKLELLDEINEVKKIKAEIQKDNESINDKIESSNELLEEIEAELEIITTRKIELTKQTESLKSYNDDLVLAKEKADNNLEEILNSMTESKSNEKLITSFANKVQEREKRLSELEVLTEENNQKLIDYETERKKILAESKSLIESAKKALNYKTAEGISASFQVQYENANDRFVFGSWILGAILCLIGTVGLGIWILQTIPNDLVILIARISLLPLPIIGAIFCANQYTKQKNIIEDYAYKMVLAKSIVGFSEQLKRNGTDNNVEYIHYIKTALEEIHKDPLRKRTNANNKEQKLEPTNLTQIGELVEKITKLIKVE</sequence>
<keyword evidence="4" id="KW-1185">Reference proteome</keyword>
<reference evidence="3 4" key="1">
    <citation type="submission" date="2024-06" db="EMBL/GenBank/DDBJ databases">
        <title>Flavobacterium spp. isolated from glacier.</title>
        <authorList>
            <person name="Han D."/>
        </authorList>
    </citation>
    <scope>NUCLEOTIDE SEQUENCE [LARGE SCALE GENOMIC DNA]</scope>
    <source>
        <strain evidence="3 4">LS2P90</strain>
    </source>
</reference>
<dbReference type="EMBL" id="JBHZPZ010000022">
    <property type="protein sequence ID" value="MFE3869321.1"/>
    <property type="molecule type" value="Genomic_DNA"/>
</dbReference>
<dbReference type="Proteomes" id="UP001600109">
    <property type="component" value="Unassembled WGS sequence"/>
</dbReference>
<keyword evidence="2" id="KW-0812">Transmembrane</keyword>
<gene>
    <name evidence="3" type="ORF">ACFX5E_14750</name>
</gene>
<comment type="caution">
    <text evidence="3">The sequence shown here is derived from an EMBL/GenBank/DDBJ whole genome shotgun (WGS) entry which is preliminary data.</text>
</comment>
<keyword evidence="2" id="KW-1133">Transmembrane helix</keyword>
<feature type="transmembrane region" description="Helical" evidence="2">
    <location>
        <begin position="301"/>
        <end position="326"/>
    </location>
</feature>
<feature type="coiled-coil region" evidence="1">
    <location>
        <begin position="131"/>
        <end position="221"/>
    </location>
</feature>
<evidence type="ECO:0000256" key="2">
    <source>
        <dbReference type="SAM" id="Phobius"/>
    </source>
</evidence>
<evidence type="ECO:0000313" key="3">
    <source>
        <dbReference type="EMBL" id="MFE3869321.1"/>
    </source>
</evidence>
<feature type="transmembrane region" description="Helical" evidence="2">
    <location>
        <begin position="332"/>
        <end position="353"/>
    </location>
</feature>
<evidence type="ECO:0008006" key="5">
    <source>
        <dbReference type="Google" id="ProtNLM"/>
    </source>
</evidence>
<evidence type="ECO:0000313" key="4">
    <source>
        <dbReference type="Proteomes" id="UP001600109"/>
    </source>
</evidence>
<name>A0ABW6HZ66_9FLAO</name>
<evidence type="ECO:0000256" key="1">
    <source>
        <dbReference type="SAM" id="Coils"/>
    </source>
</evidence>
<keyword evidence="2" id="KW-0472">Membrane</keyword>
<dbReference type="RefSeq" id="WP_379855929.1">
    <property type="nucleotide sequence ID" value="NZ_JBHZPZ010000022.1"/>
</dbReference>